<sequence length="523" mass="55812">MTNTQLPDWLARRAALHPARPAIISSSAMWSFSELDARAHAVAAGLQGLGVAPGMRVAILAHNSAPYAAVLHAAPRAQMVLVPLNTRLSAAELAWQLGDCGAHLLLYDEAHAHLAKTLSVPQSVALEELGPQTVQRSAISYDALPPAPTLWERGKGGEGHPEPPNNPPSSPQADAPLIKLDALHTIIYTSGTTGRPKGAMLSAGNHWWSAMASMLNLGLHEDDRWLALLPLFHVGGLSILLRGAIYGMPVVLHERFEPHAALAALEHERVTLASFVAVMLARMLDAAGTRPLPPHFRCALLGGGPAPRPLLEACAARGLPVVQTYGMTETASQAVTLNPHEALRKLGSAGQPLLPLELRIMQGDREAPPNQVGEICLRGPMVTCGYYQNPAATAAALREGWLHTGDLGYRDDEGFLYVIDRRDDLIISGGENVYPAEVEAALLSHPELAEAGVIGAPDAQWGAVPIAFVVAKADCKPQAEALIAHCRTQLAAYKVPRRINFVAALPRTAAGKLRRGVLRELED</sequence>
<evidence type="ECO:0000313" key="10">
    <source>
        <dbReference type="Proteomes" id="UP000220527"/>
    </source>
</evidence>
<feature type="region of interest" description="Disordered" evidence="6">
    <location>
        <begin position="150"/>
        <end position="174"/>
    </location>
</feature>
<dbReference type="InterPro" id="IPR020845">
    <property type="entry name" value="AMP-binding_CS"/>
</dbReference>
<comment type="function">
    <text evidence="5">Converts 2-succinylbenzoate (OSB) to 2-succinylbenzoyl-CoA (OSB-CoA).</text>
</comment>
<evidence type="ECO:0000256" key="4">
    <source>
        <dbReference type="ARBA" id="ARBA00022840"/>
    </source>
</evidence>
<dbReference type="InterPro" id="IPR050237">
    <property type="entry name" value="ATP-dep_AMP-bd_enzyme"/>
</dbReference>
<proteinExistence type="inferred from homology"/>
<dbReference type="EC" id="6.2.1.26" evidence="5"/>
<dbReference type="GO" id="GO:0008756">
    <property type="term" value="F:o-succinylbenzoate-CoA ligase activity"/>
    <property type="evidence" value="ECO:0007669"/>
    <property type="project" value="UniProtKB-UniRule"/>
</dbReference>
<evidence type="ECO:0000256" key="5">
    <source>
        <dbReference type="HAMAP-Rule" id="MF_00731"/>
    </source>
</evidence>
<comment type="pathway">
    <text evidence="5">Quinol/quinone metabolism; menaquinone biosynthesis.</text>
</comment>
<keyword evidence="4 5" id="KW-0067">ATP-binding</keyword>
<dbReference type="UniPathway" id="UPA00079"/>
<feature type="domain" description="AMP-dependent synthetase/ligase" evidence="7">
    <location>
        <begin position="11"/>
        <end position="387"/>
    </location>
</feature>
<dbReference type="GO" id="GO:0009234">
    <property type="term" value="P:menaquinone biosynthetic process"/>
    <property type="evidence" value="ECO:0007669"/>
    <property type="project" value="UniProtKB-UniRule"/>
</dbReference>
<dbReference type="InterPro" id="IPR045851">
    <property type="entry name" value="AMP-bd_C_sf"/>
</dbReference>
<evidence type="ECO:0000256" key="3">
    <source>
        <dbReference type="ARBA" id="ARBA00022741"/>
    </source>
</evidence>
<keyword evidence="3 5" id="KW-0547">Nucleotide-binding</keyword>
<keyword evidence="1 5" id="KW-0474">Menaquinone biosynthesis</keyword>
<dbReference type="PANTHER" id="PTHR43767">
    <property type="entry name" value="LONG-CHAIN-FATTY-ACID--COA LIGASE"/>
    <property type="match status" value="1"/>
</dbReference>
<evidence type="ECO:0000256" key="1">
    <source>
        <dbReference type="ARBA" id="ARBA00022428"/>
    </source>
</evidence>
<comment type="catalytic activity">
    <reaction evidence="5">
        <text>2-succinylbenzoate + ATP + CoA = 2-succinylbenzoyl-CoA + AMP + diphosphate</text>
        <dbReference type="Rhea" id="RHEA:17009"/>
        <dbReference type="ChEBI" id="CHEBI:18325"/>
        <dbReference type="ChEBI" id="CHEBI:30616"/>
        <dbReference type="ChEBI" id="CHEBI:33019"/>
        <dbReference type="ChEBI" id="CHEBI:57287"/>
        <dbReference type="ChEBI" id="CHEBI:57364"/>
        <dbReference type="ChEBI" id="CHEBI:456215"/>
        <dbReference type="EC" id="6.2.1.26"/>
    </reaction>
</comment>
<dbReference type="UniPathway" id="UPA01057">
    <property type="reaction ID" value="UER00166"/>
</dbReference>
<keyword evidence="2 5" id="KW-0436">Ligase</keyword>
<comment type="similarity">
    <text evidence="5">Belongs to the ATP-dependent AMP-binding enzyme family. MenE subfamily.</text>
</comment>
<dbReference type="SUPFAM" id="SSF56801">
    <property type="entry name" value="Acetyl-CoA synthetase-like"/>
    <property type="match status" value="1"/>
</dbReference>
<dbReference type="GO" id="GO:0005524">
    <property type="term" value="F:ATP binding"/>
    <property type="evidence" value="ECO:0007669"/>
    <property type="project" value="UniProtKB-KW"/>
</dbReference>
<feature type="domain" description="AMP-binding enzyme C-terminal" evidence="8">
    <location>
        <begin position="437"/>
        <end position="512"/>
    </location>
</feature>
<dbReference type="InterPro" id="IPR000873">
    <property type="entry name" value="AMP-dep_synth/lig_dom"/>
</dbReference>
<protein>
    <recommendedName>
        <fullName evidence="5">2-succinylbenzoate--CoA ligase</fullName>
        <ecNumber evidence="5">6.2.1.26</ecNumber>
    </recommendedName>
    <alternativeName>
        <fullName evidence="5">o-succinylbenzoyl-CoA synthetase</fullName>
        <shortName evidence="5">OSB-CoA synthetase</shortName>
    </alternativeName>
</protein>
<dbReference type="EMBL" id="NQWI01000021">
    <property type="protein sequence ID" value="PDW03777.1"/>
    <property type="molecule type" value="Genomic_DNA"/>
</dbReference>
<evidence type="ECO:0000256" key="2">
    <source>
        <dbReference type="ARBA" id="ARBA00022598"/>
    </source>
</evidence>
<dbReference type="InterPro" id="IPR010192">
    <property type="entry name" value="MenE"/>
</dbReference>
<evidence type="ECO:0000256" key="6">
    <source>
        <dbReference type="SAM" id="MobiDB-lite"/>
    </source>
</evidence>
<feature type="compositionally biased region" description="Basic and acidic residues" evidence="6">
    <location>
        <begin position="152"/>
        <end position="161"/>
    </location>
</feature>
<evidence type="ECO:0000259" key="7">
    <source>
        <dbReference type="Pfam" id="PF00501"/>
    </source>
</evidence>
<dbReference type="InterPro" id="IPR042099">
    <property type="entry name" value="ANL_N_sf"/>
</dbReference>
<dbReference type="InterPro" id="IPR025110">
    <property type="entry name" value="AMP-bd_C"/>
</dbReference>
<dbReference type="AlphaFoldDB" id="A0A2A6RL26"/>
<keyword evidence="10" id="KW-1185">Reference proteome</keyword>
<accession>A0A2A6RL26</accession>
<dbReference type="Pfam" id="PF13193">
    <property type="entry name" value="AMP-binding_C"/>
    <property type="match status" value="1"/>
</dbReference>
<evidence type="ECO:0000259" key="8">
    <source>
        <dbReference type="Pfam" id="PF13193"/>
    </source>
</evidence>
<dbReference type="Gene3D" id="3.40.50.12780">
    <property type="entry name" value="N-terminal domain of ligase-like"/>
    <property type="match status" value="1"/>
</dbReference>
<dbReference type="Proteomes" id="UP000220527">
    <property type="component" value="Unassembled WGS sequence"/>
</dbReference>
<comment type="pathway">
    <text evidence="5">Quinol/quinone metabolism; 1,4-dihydroxy-2-naphthoate biosynthesis; 1,4-dihydroxy-2-naphthoate from chorismate: step 5/7.</text>
</comment>
<dbReference type="RefSeq" id="WP_097643352.1">
    <property type="nucleotide sequence ID" value="NZ_NQWI01000021.1"/>
</dbReference>
<dbReference type="Gene3D" id="3.30.300.30">
    <property type="match status" value="1"/>
</dbReference>
<comment type="caution">
    <text evidence="9">The sequence shown here is derived from an EMBL/GenBank/DDBJ whole genome shotgun (WGS) entry which is preliminary data.</text>
</comment>
<dbReference type="PANTHER" id="PTHR43767:SF1">
    <property type="entry name" value="NONRIBOSOMAL PEPTIDE SYNTHASE PES1 (EUROFUNG)-RELATED"/>
    <property type="match status" value="1"/>
</dbReference>
<evidence type="ECO:0000313" key="9">
    <source>
        <dbReference type="EMBL" id="PDW03777.1"/>
    </source>
</evidence>
<gene>
    <name evidence="5 9" type="primary">menE</name>
    <name evidence="9" type="ORF">CJ255_06890</name>
</gene>
<dbReference type="PROSITE" id="PS00455">
    <property type="entry name" value="AMP_BINDING"/>
    <property type="match status" value="1"/>
</dbReference>
<organism evidence="9 10">
    <name type="scientific">Candidatus Viridilinea mediisalina</name>
    <dbReference type="NCBI Taxonomy" id="2024553"/>
    <lineage>
        <taxon>Bacteria</taxon>
        <taxon>Bacillati</taxon>
        <taxon>Chloroflexota</taxon>
        <taxon>Chloroflexia</taxon>
        <taxon>Chloroflexales</taxon>
        <taxon>Chloroflexineae</taxon>
        <taxon>Oscillochloridaceae</taxon>
        <taxon>Candidatus Viridilinea</taxon>
    </lineage>
</organism>
<reference evidence="10" key="1">
    <citation type="submission" date="2017-08" db="EMBL/GenBank/DDBJ databases">
        <authorList>
            <person name="Grouzdev D.S."/>
            <person name="Gaisin V.A."/>
            <person name="Rysina M.S."/>
            <person name="Gorlenko V.M."/>
        </authorList>
    </citation>
    <scope>NUCLEOTIDE SEQUENCE [LARGE SCALE GENOMIC DNA]</scope>
    <source>
        <strain evidence="10">Kir15-3F</strain>
    </source>
</reference>
<dbReference type="OrthoDB" id="9781737at2"/>
<dbReference type="NCBIfam" id="TIGR01923">
    <property type="entry name" value="menE"/>
    <property type="match status" value="1"/>
</dbReference>
<name>A0A2A6RL26_9CHLR</name>
<dbReference type="FunFam" id="3.30.300.30:FF:000008">
    <property type="entry name" value="2,3-dihydroxybenzoate-AMP ligase"/>
    <property type="match status" value="1"/>
</dbReference>
<dbReference type="Pfam" id="PF00501">
    <property type="entry name" value="AMP-binding"/>
    <property type="match status" value="1"/>
</dbReference>
<dbReference type="HAMAP" id="MF_00731">
    <property type="entry name" value="MenE"/>
    <property type="match status" value="1"/>
</dbReference>